<comment type="caution">
    <text evidence="1">The sequence shown here is derived from an EMBL/GenBank/DDBJ whole genome shotgun (WGS) entry which is preliminary data.</text>
</comment>
<reference evidence="1 2" key="1">
    <citation type="journal article" date="2016" name="Nat. Commun.">
        <title>Thousands of microbial genomes shed light on interconnected biogeochemical processes in an aquifer system.</title>
        <authorList>
            <person name="Anantharaman K."/>
            <person name="Brown C.T."/>
            <person name="Hug L.A."/>
            <person name="Sharon I."/>
            <person name="Castelle C.J."/>
            <person name="Probst A.J."/>
            <person name="Thomas B.C."/>
            <person name="Singh A."/>
            <person name="Wilkins M.J."/>
            <person name="Karaoz U."/>
            <person name="Brodie E.L."/>
            <person name="Williams K.H."/>
            <person name="Hubbard S.S."/>
            <person name="Banfield J.F."/>
        </authorList>
    </citation>
    <scope>NUCLEOTIDE SEQUENCE [LARGE SCALE GENOMIC DNA]</scope>
</reference>
<sequence length="554" mass="60486">MNNCIFKKIISNILISAILSIGFFGAFDAKILNANNHINPLFLQKPTDADIIGASVPVETNFLRDVSKNAADQDVVGALSAQDNTKIGEIKAKTAGILNIGSLGNNMVPVDDKKNNQKERTLDSIWMLMAKTTIRQITTSTVNWINNGFQGGPAYVTDVRGFLLDLVDAQTANFIEGTALELLCSPWRMDIKIALSLPSAGFREDVRCTLSDIVANIDDFINGDFSQGGWAGWIELTTQNNPYRDYLTSASELNARIEQVQGEEMKLLDWGNGFLSYKKCEEGPRPTTQGGGPGAPVNCKIVTPGSVIESQLANVLGSGVRQLELADEFNEIVNALMSQLIVRVFNSANNGLRGLSEESRGTPSYTSRLLVTEDTASIQNIIASSEIEFGRVINEELIYLTIKQNSLQSVEAVETQLLSLVKCYEDKLADRSLNLTNDDMATALERRNSASSTIDTLIIPLKNILISEINTESVLIIKLDSLLTDIQNSTNPVQLQIPTSILESMKRQDILKGPYVFAAEQERAVISSEMGALAATTQAQIAECQVFPSPPENE</sequence>
<organism evidence="1 2">
    <name type="scientific">Candidatus Campbellbacteria bacterium RIFCSPLOWO2_02_35_12</name>
    <dbReference type="NCBI Taxonomy" id="1797580"/>
    <lineage>
        <taxon>Bacteria</taxon>
        <taxon>Candidatus Campbelliibacteriota</taxon>
    </lineage>
</organism>
<evidence type="ECO:0000313" key="2">
    <source>
        <dbReference type="Proteomes" id="UP000186029"/>
    </source>
</evidence>
<dbReference type="AlphaFoldDB" id="A0A1F5EHH5"/>
<dbReference type="Proteomes" id="UP000186029">
    <property type="component" value="Unassembled WGS sequence"/>
</dbReference>
<dbReference type="STRING" id="1797580.A2Z61_01325"/>
<dbReference type="EMBL" id="MFAC01000019">
    <property type="protein sequence ID" value="OGD66831.1"/>
    <property type="molecule type" value="Genomic_DNA"/>
</dbReference>
<name>A0A1F5EHH5_9BACT</name>
<protein>
    <submittedName>
        <fullName evidence="1">Uncharacterized protein</fullName>
    </submittedName>
</protein>
<accession>A0A1F5EHH5</accession>
<proteinExistence type="predicted"/>
<evidence type="ECO:0000313" key="1">
    <source>
        <dbReference type="EMBL" id="OGD66831.1"/>
    </source>
</evidence>
<gene>
    <name evidence="1" type="ORF">A2Z61_01325</name>
</gene>